<comment type="caution">
    <text evidence="1">The sequence shown here is derived from an EMBL/GenBank/DDBJ whole genome shotgun (WGS) entry which is preliminary data.</text>
</comment>
<accession>A0A418NL47</accession>
<dbReference type="EMBL" id="QXFK01000010">
    <property type="protein sequence ID" value="RIV80408.1"/>
    <property type="molecule type" value="Genomic_DNA"/>
</dbReference>
<dbReference type="AlphaFoldDB" id="A0A418NL47"/>
<dbReference type="Proteomes" id="UP000285092">
    <property type="component" value="Unassembled WGS sequence"/>
</dbReference>
<sequence>MTASADSLERFVEAQARTYAAALAEIRRGAKRTHWMWFVFPQLAGLGRSETARFYAIRSADEARAYLAHSLLGPRYLECVGALQDLPTNDPIAVFGAIDAIKLMSSLTLFEHVSGHRLISAAIDRWFGERDATTLRLLVGH</sequence>
<dbReference type="PIRSF" id="PIRSF008546">
    <property type="entry name" value="UCP008546"/>
    <property type="match status" value="1"/>
</dbReference>
<reference evidence="1 2" key="1">
    <citation type="submission" date="2018-08" db="EMBL/GenBank/DDBJ databases">
        <title>Altererythrobacter sp.Ery1 and Ery12, the genome sequencing of novel strains in genus Alterythrobacter.</title>
        <authorList>
            <person name="Cheng H."/>
            <person name="Wu Y.-H."/>
            <person name="Fang C."/>
            <person name="Xu X.-W."/>
        </authorList>
    </citation>
    <scope>NUCLEOTIDE SEQUENCE [LARGE SCALE GENOMIC DNA]</scope>
    <source>
        <strain evidence="1 2">Ery1</strain>
    </source>
</reference>
<protein>
    <submittedName>
        <fullName evidence="1">DUF1810 domain-containing protein</fullName>
    </submittedName>
</protein>
<dbReference type="RefSeq" id="WP_119511801.1">
    <property type="nucleotide sequence ID" value="NZ_QXFK01000010.1"/>
</dbReference>
<dbReference type="InterPro" id="IPR036287">
    <property type="entry name" value="Rv1873-like_sf"/>
</dbReference>
<dbReference type="OrthoDB" id="9801870at2"/>
<dbReference type="Gene3D" id="1.25.40.380">
    <property type="entry name" value="Protein of unknown function DUF1810"/>
    <property type="match status" value="1"/>
</dbReference>
<name>A0A418NL47_9SPHN</name>
<dbReference type="Pfam" id="PF08837">
    <property type="entry name" value="DUF1810"/>
    <property type="match status" value="1"/>
</dbReference>
<evidence type="ECO:0000313" key="2">
    <source>
        <dbReference type="Proteomes" id="UP000285092"/>
    </source>
</evidence>
<proteinExistence type="predicted"/>
<dbReference type="InterPro" id="IPR014937">
    <property type="entry name" value="DUF1810"/>
</dbReference>
<organism evidence="1 2">
    <name type="scientific">Pelagerythrobacter aerophilus</name>
    <dbReference type="NCBI Taxonomy" id="2306995"/>
    <lineage>
        <taxon>Bacteria</taxon>
        <taxon>Pseudomonadati</taxon>
        <taxon>Pseudomonadota</taxon>
        <taxon>Alphaproteobacteria</taxon>
        <taxon>Sphingomonadales</taxon>
        <taxon>Erythrobacteraceae</taxon>
        <taxon>Pelagerythrobacter</taxon>
    </lineage>
</organism>
<gene>
    <name evidence="1" type="ORF">D2V04_02600</name>
</gene>
<dbReference type="SUPFAM" id="SSF140736">
    <property type="entry name" value="Rv1873-like"/>
    <property type="match status" value="1"/>
</dbReference>
<evidence type="ECO:0000313" key="1">
    <source>
        <dbReference type="EMBL" id="RIV80408.1"/>
    </source>
</evidence>
<keyword evidence="2" id="KW-1185">Reference proteome</keyword>